<dbReference type="SUPFAM" id="SSF55874">
    <property type="entry name" value="ATPase domain of HSP90 chaperone/DNA topoisomerase II/histidine kinase"/>
    <property type="match status" value="1"/>
</dbReference>
<dbReference type="OrthoDB" id="2494122at2"/>
<evidence type="ECO:0000313" key="17">
    <source>
        <dbReference type="EMBL" id="RED62935.1"/>
    </source>
</evidence>
<keyword evidence="8" id="KW-0547">Nucleotide-binding</keyword>
<feature type="transmembrane region" description="Helical" evidence="14">
    <location>
        <begin position="277"/>
        <end position="300"/>
    </location>
</feature>
<dbReference type="InterPro" id="IPR004358">
    <property type="entry name" value="Sig_transdc_His_kin-like_C"/>
</dbReference>
<comment type="subcellular location">
    <subcellularLocation>
        <location evidence="2">Cell membrane</location>
        <topology evidence="2">Multi-pass membrane protein</topology>
    </subcellularLocation>
</comment>
<keyword evidence="10" id="KW-0067">ATP-binding</keyword>
<keyword evidence="9 17" id="KW-0418">Kinase</keyword>
<keyword evidence="5" id="KW-0597">Phosphoprotein</keyword>
<dbReference type="GO" id="GO:0000155">
    <property type="term" value="F:phosphorelay sensor kinase activity"/>
    <property type="evidence" value="ECO:0007669"/>
    <property type="project" value="InterPro"/>
</dbReference>
<evidence type="ECO:0000256" key="9">
    <source>
        <dbReference type="ARBA" id="ARBA00022777"/>
    </source>
</evidence>
<evidence type="ECO:0000256" key="12">
    <source>
        <dbReference type="ARBA" id="ARBA00023012"/>
    </source>
</evidence>
<feature type="domain" description="HAMP" evidence="16">
    <location>
        <begin position="298"/>
        <end position="350"/>
    </location>
</feature>
<dbReference type="PROSITE" id="PS50885">
    <property type="entry name" value="HAMP"/>
    <property type="match status" value="1"/>
</dbReference>
<evidence type="ECO:0000256" key="3">
    <source>
        <dbReference type="ARBA" id="ARBA00012438"/>
    </source>
</evidence>
<dbReference type="Pfam" id="PF02518">
    <property type="entry name" value="HATPase_c"/>
    <property type="match status" value="1"/>
</dbReference>
<dbReference type="InterPro" id="IPR036890">
    <property type="entry name" value="HATPase_C_sf"/>
</dbReference>
<dbReference type="SMART" id="SM00304">
    <property type="entry name" value="HAMP"/>
    <property type="match status" value="1"/>
</dbReference>
<dbReference type="SUPFAM" id="SSF158472">
    <property type="entry name" value="HAMP domain-like"/>
    <property type="match status" value="1"/>
</dbReference>
<dbReference type="PANTHER" id="PTHR34220:SF11">
    <property type="entry name" value="SENSOR PROTEIN KINASE HPTS"/>
    <property type="match status" value="1"/>
</dbReference>
<dbReference type="EMBL" id="QRDZ01000027">
    <property type="protein sequence ID" value="RED62935.1"/>
    <property type="molecule type" value="Genomic_DNA"/>
</dbReference>
<dbReference type="RefSeq" id="WP_116063850.1">
    <property type="nucleotide sequence ID" value="NZ_QRDZ01000027.1"/>
</dbReference>
<dbReference type="PANTHER" id="PTHR34220">
    <property type="entry name" value="SENSOR HISTIDINE KINASE YPDA"/>
    <property type="match status" value="1"/>
</dbReference>
<dbReference type="PRINTS" id="PR00344">
    <property type="entry name" value="BCTRLSENSOR"/>
</dbReference>
<keyword evidence="12" id="KW-0902">Two-component regulatory system</keyword>
<evidence type="ECO:0000256" key="4">
    <source>
        <dbReference type="ARBA" id="ARBA00022475"/>
    </source>
</evidence>
<accession>A0A3D9IMI7</accession>
<dbReference type="CDD" id="cd06225">
    <property type="entry name" value="HAMP"/>
    <property type="match status" value="1"/>
</dbReference>
<dbReference type="GO" id="GO:0005524">
    <property type="term" value="F:ATP binding"/>
    <property type="evidence" value="ECO:0007669"/>
    <property type="project" value="UniProtKB-KW"/>
</dbReference>
<keyword evidence="11 14" id="KW-1133">Transmembrane helix</keyword>
<evidence type="ECO:0000256" key="8">
    <source>
        <dbReference type="ARBA" id="ARBA00022741"/>
    </source>
</evidence>
<dbReference type="Gene3D" id="6.10.340.10">
    <property type="match status" value="1"/>
</dbReference>
<keyword evidence="18" id="KW-1185">Reference proteome</keyword>
<name>A0A3D9IMI7_9BACL</name>
<keyword evidence="7 14" id="KW-0812">Transmembrane</keyword>
<evidence type="ECO:0000256" key="6">
    <source>
        <dbReference type="ARBA" id="ARBA00022679"/>
    </source>
</evidence>
<dbReference type="InterPro" id="IPR005467">
    <property type="entry name" value="His_kinase_dom"/>
</dbReference>
<proteinExistence type="predicted"/>
<evidence type="ECO:0000256" key="5">
    <source>
        <dbReference type="ARBA" id="ARBA00022553"/>
    </source>
</evidence>
<sequence length="580" mass="65567">MSSRNKLILLLVVPGTLFVMIVTQIAKDYALEFLRETQNESLAGMSDQVVHLIGIYNNEITYNMLEMEEIIKQEGGQGDRLYEAMRTVAMIRADFVRGVVYIAESGDITGYPITFWGNFSAKEEALIHEQAERSRGVFEWSNTIRSDIGRSGTFGPTSIVTKTIFDTGGKQIGYLAFLVDLSAFLERSAAFAGAYETQTLLYDREDRLIDFMGAINVTTPVLISEEYVQTLSSALSYFRREGIYHSVGTMEANLGWKIVVVGDVEKLESRFEPLSQIAWAIVLFGVLGFLCIYVAVSWWFTRPVMLLTKGIRKVAKGDLDSKLHIRQQDEFGELGVQFNRMTATIKALIVDLQATEEAKRKSEMQTLLSQINPHFLYNTLNTIDMMVDFSPKRELHEMINVLCRLLKYSLDSRSEERTLEDELQYTKNYLYIQSVRYDNRFEIAVSLVSERLGAVKVLKLILQPIVENALFHGLHPLEGRQGRLDIEVVERNGDLTLIVRDNGVGMPWDRLSALRSALSGMEAEDGIGIGVLNVHRRIRLYYGAEYGLAVDSAIDEGTTITVKLPLENQTLAANKERLKR</sequence>
<keyword evidence="13 14" id="KW-0472">Membrane</keyword>
<dbReference type="InterPro" id="IPR003594">
    <property type="entry name" value="HATPase_dom"/>
</dbReference>
<dbReference type="Pfam" id="PF06580">
    <property type="entry name" value="His_kinase"/>
    <property type="match status" value="1"/>
</dbReference>
<dbReference type="AlphaFoldDB" id="A0A3D9IMI7"/>
<organism evidence="17 18">
    <name type="scientific">Cohnella phaseoli</name>
    <dbReference type="NCBI Taxonomy" id="456490"/>
    <lineage>
        <taxon>Bacteria</taxon>
        <taxon>Bacillati</taxon>
        <taxon>Bacillota</taxon>
        <taxon>Bacilli</taxon>
        <taxon>Bacillales</taxon>
        <taxon>Paenibacillaceae</taxon>
        <taxon>Cohnella</taxon>
    </lineage>
</organism>
<reference evidence="17 18" key="1">
    <citation type="submission" date="2018-07" db="EMBL/GenBank/DDBJ databases">
        <title>Genomic Encyclopedia of Type Strains, Phase III (KMG-III): the genomes of soil and plant-associated and newly described type strains.</title>
        <authorList>
            <person name="Whitman W."/>
        </authorList>
    </citation>
    <scope>NUCLEOTIDE SEQUENCE [LARGE SCALE GENOMIC DNA]</scope>
    <source>
        <strain evidence="17 18">CECT 7287</strain>
    </source>
</reference>
<dbReference type="InterPro" id="IPR050640">
    <property type="entry name" value="Bact_2-comp_sensor_kinase"/>
</dbReference>
<evidence type="ECO:0000259" key="16">
    <source>
        <dbReference type="PROSITE" id="PS50885"/>
    </source>
</evidence>
<protein>
    <recommendedName>
        <fullName evidence="3">histidine kinase</fullName>
        <ecNumber evidence="3">2.7.13.3</ecNumber>
    </recommendedName>
</protein>
<evidence type="ECO:0000256" key="13">
    <source>
        <dbReference type="ARBA" id="ARBA00023136"/>
    </source>
</evidence>
<dbReference type="PROSITE" id="PS50109">
    <property type="entry name" value="HIS_KIN"/>
    <property type="match status" value="1"/>
</dbReference>
<evidence type="ECO:0000256" key="7">
    <source>
        <dbReference type="ARBA" id="ARBA00022692"/>
    </source>
</evidence>
<dbReference type="GO" id="GO:0005886">
    <property type="term" value="C:plasma membrane"/>
    <property type="evidence" value="ECO:0007669"/>
    <property type="project" value="UniProtKB-SubCell"/>
</dbReference>
<evidence type="ECO:0000256" key="14">
    <source>
        <dbReference type="SAM" id="Phobius"/>
    </source>
</evidence>
<comment type="catalytic activity">
    <reaction evidence="1">
        <text>ATP + protein L-histidine = ADP + protein N-phospho-L-histidine.</text>
        <dbReference type="EC" id="2.7.13.3"/>
    </reaction>
</comment>
<evidence type="ECO:0000313" key="18">
    <source>
        <dbReference type="Proteomes" id="UP000256977"/>
    </source>
</evidence>
<keyword evidence="6" id="KW-0808">Transferase</keyword>
<evidence type="ECO:0000256" key="10">
    <source>
        <dbReference type="ARBA" id="ARBA00022840"/>
    </source>
</evidence>
<comment type="caution">
    <text evidence="17">The sequence shown here is derived from an EMBL/GenBank/DDBJ whole genome shotgun (WGS) entry which is preliminary data.</text>
</comment>
<dbReference type="Proteomes" id="UP000256977">
    <property type="component" value="Unassembled WGS sequence"/>
</dbReference>
<dbReference type="InterPro" id="IPR010559">
    <property type="entry name" value="Sig_transdc_His_kin_internal"/>
</dbReference>
<evidence type="ECO:0000256" key="11">
    <source>
        <dbReference type="ARBA" id="ARBA00022989"/>
    </source>
</evidence>
<dbReference type="InterPro" id="IPR003660">
    <property type="entry name" value="HAMP_dom"/>
</dbReference>
<dbReference type="SMART" id="SM00387">
    <property type="entry name" value="HATPase_c"/>
    <property type="match status" value="1"/>
</dbReference>
<gene>
    <name evidence="17" type="ORF">DFP98_12737</name>
</gene>
<evidence type="ECO:0000256" key="2">
    <source>
        <dbReference type="ARBA" id="ARBA00004651"/>
    </source>
</evidence>
<dbReference type="Gene3D" id="3.30.565.10">
    <property type="entry name" value="Histidine kinase-like ATPase, C-terminal domain"/>
    <property type="match status" value="1"/>
</dbReference>
<dbReference type="EC" id="2.7.13.3" evidence="3"/>
<dbReference type="Pfam" id="PF00672">
    <property type="entry name" value="HAMP"/>
    <property type="match status" value="1"/>
</dbReference>
<evidence type="ECO:0000259" key="15">
    <source>
        <dbReference type="PROSITE" id="PS50109"/>
    </source>
</evidence>
<keyword evidence="4" id="KW-1003">Cell membrane</keyword>
<evidence type="ECO:0000256" key="1">
    <source>
        <dbReference type="ARBA" id="ARBA00000085"/>
    </source>
</evidence>
<feature type="domain" description="Histidine kinase" evidence="15">
    <location>
        <begin position="462"/>
        <end position="568"/>
    </location>
</feature>